<sequence length="97" mass="10608">MAESGGRFRVQSVMTESVGNVSTRSDDLTKSQVLAQPNGSIGIADSDKTSFSFVLWAVRILNENMLLLLLHPIILQLHSANAPIRARTGPDQFVELE</sequence>
<name>A0A8S1FAY8_9PELO</name>
<evidence type="ECO:0000313" key="2">
    <source>
        <dbReference type="Proteomes" id="UP000494206"/>
    </source>
</evidence>
<dbReference type="EMBL" id="CADEPM010000009">
    <property type="protein sequence ID" value="CAB3409717.1"/>
    <property type="molecule type" value="Genomic_DNA"/>
</dbReference>
<keyword evidence="2" id="KW-1185">Reference proteome</keyword>
<accession>A0A8S1FAY8</accession>
<evidence type="ECO:0000313" key="1">
    <source>
        <dbReference type="EMBL" id="CAB3409717.1"/>
    </source>
</evidence>
<dbReference type="AlphaFoldDB" id="A0A8S1FAY8"/>
<gene>
    <name evidence="1" type="ORF">CBOVIS_LOCUS11335</name>
</gene>
<reference evidence="1 2" key="1">
    <citation type="submission" date="2020-04" db="EMBL/GenBank/DDBJ databases">
        <authorList>
            <person name="Laetsch R D."/>
            <person name="Stevens L."/>
            <person name="Kumar S."/>
            <person name="Blaxter L. M."/>
        </authorList>
    </citation>
    <scope>NUCLEOTIDE SEQUENCE [LARGE SCALE GENOMIC DNA]</scope>
</reference>
<dbReference type="Proteomes" id="UP000494206">
    <property type="component" value="Unassembled WGS sequence"/>
</dbReference>
<protein>
    <submittedName>
        <fullName evidence="1">Uncharacterized protein</fullName>
    </submittedName>
</protein>
<comment type="caution">
    <text evidence="1">The sequence shown here is derived from an EMBL/GenBank/DDBJ whole genome shotgun (WGS) entry which is preliminary data.</text>
</comment>
<organism evidence="1 2">
    <name type="scientific">Caenorhabditis bovis</name>
    <dbReference type="NCBI Taxonomy" id="2654633"/>
    <lineage>
        <taxon>Eukaryota</taxon>
        <taxon>Metazoa</taxon>
        <taxon>Ecdysozoa</taxon>
        <taxon>Nematoda</taxon>
        <taxon>Chromadorea</taxon>
        <taxon>Rhabditida</taxon>
        <taxon>Rhabditina</taxon>
        <taxon>Rhabditomorpha</taxon>
        <taxon>Rhabditoidea</taxon>
        <taxon>Rhabditidae</taxon>
        <taxon>Peloderinae</taxon>
        <taxon>Caenorhabditis</taxon>
    </lineage>
</organism>
<proteinExistence type="predicted"/>